<evidence type="ECO:0000256" key="1">
    <source>
        <dbReference type="SAM" id="Phobius"/>
    </source>
</evidence>
<dbReference type="EMBL" id="CAJOAZ010009291">
    <property type="protein sequence ID" value="CAF4200705.1"/>
    <property type="molecule type" value="Genomic_DNA"/>
</dbReference>
<dbReference type="Proteomes" id="UP000663844">
    <property type="component" value="Unassembled WGS sequence"/>
</dbReference>
<evidence type="ECO:0000313" key="2">
    <source>
        <dbReference type="EMBL" id="CAF4200705.1"/>
    </source>
</evidence>
<keyword evidence="1" id="KW-0812">Transmembrane</keyword>
<evidence type="ECO:0000313" key="3">
    <source>
        <dbReference type="Proteomes" id="UP000663844"/>
    </source>
</evidence>
<accession>A0A820BHE2</accession>
<sequence length="49" mass="5555">MATKSVLIKIVLASLILFSIRTIVCFLVRISIYFEQNFKVKCYQEGLGG</sequence>
<gene>
    <name evidence="2" type="ORF">OXD698_LOCUS40823</name>
</gene>
<feature type="transmembrane region" description="Helical" evidence="1">
    <location>
        <begin position="6"/>
        <end position="28"/>
    </location>
</feature>
<dbReference type="AlphaFoldDB" id="A0A820BHE2"/>
<comment type="caution">
    <text evidence="2">The sequence shown here is derived from an EMBL/GenBank/DDBJ whole genome shotgun (WGS) entry which is preliminary data.</text>
</comment>
<reference evidence="2" key="1">
    <citation type="submission" date="2021-02" db="EMBL/GenBank/DDBJ databases">
        <authorList>
            <person name="Nowell W R."/>
        </authorList>
    </citation>
    <scope>NUCLEOTIDE SEQUENCE</scope>
</reference>
<keyword evidence="1" id="KW-1133">Transmembrane helix</keyword>
<name>A0A820BHE2_9BILA</name>
<organism evidence="2 3">
    <name type="scientific">Adineta steineri</name>
    <dbReference type="NCBI Taxonomy" id="433720"/>
    <lineage>
        <taxon>Eukaryota</taxon>
        <taxon>Metazoa</taxon>
        <taxon>Spiralia</taxon>
        <taxon>Gnathifera</taxon>
        <taxon>Rotifera</taxon>
        <taxon>Eurotatoria</taxon>
        <taxon>Bdelloidea</taxon>
        <taxon>Adinetida</taxon>
        <taxon>Adinetidae</taxon>
        <taxon>Adineta</taxon>
    </lineage>
</organism>
<feature type="non-terminal residue" evidence="2">
    <location>
        <position position="49"/>
    </location>
</feature>
<proteinExistence type="predicted"/>
<keyword evidence="1" id="KW-0472">Membrane</keyword>
<protein>
    <submittedName>
        <fullName evidence="2">Uncharacterized protein</fullName>
    </submittedName>
</protein>